<name>A0A1V8M8J9_9GAMM</name>
<organism evidence="1 2">
    <name type="scientific">Methyloprofundus sedimenti</name>
    <dbReference type="NCBI Taxonomy" id="1420851"/>
    <lineage>
        <taxon>Bacteria</taxon>
        <taxon>Pseudomonadati</taxon>
        <taxon>Pseudomonadota</taxon>
        <taxon>Gammaproteobacteria</taxon>
        <taxon>Methylococcales</taxon>
        <taxon>Methylococcaceae</taxon>
        <taxon>Methyloprofundus</taxon>
    </lineage>
</organism>
<gene>
    <name evidence="1" type="ORF">AU255_08300</name>
</gene>
<sequence length="229" mass="25554">MSEQNTKVTSSGVESLIERLREQGVSAGQERAESIVIDAQKRAEWIIEEAELEAQQIIDKAKQQSDALRAAGEDALKLATRDSLLKLRDTLLGSFSKEVKRVVGQKMEQDAFLERLILQLAGKVREQLDLESKENISIFLPNNPVGVDELKNNPEELKVGTLTHYTASIAADMLRKGVSIQVSDDVSKGLSVRLEDDDMVVDFTEETISDLLLEHLQPRFRTLLQGIVK</sequence>
<dbReference type="EMBL" id="LPUF01000001">
    <property type="protein sequence ID" value="OQK17849.1"/>
    <property type="molecule type" value="Genomic_DNA"/>
</dbReference>
<accession>A0A1V8M8J9</accession>
<comment type="caution">
    <text evidence="1">The sequence shown here is derived from an EMBL/GenBank/DDBJ whole genome shotgun (WGS) entry which is preliminary data.</text>
</comment>
<reference evidence="1 2" key="1">
    <citation type="submission" date="2015-12" db="EMBL/GenBank/DDBJ databases">
        <authorList>
            <person name="Shamseldin A."/>
            <person name="Moawad H."/>
            <person name="Abd El-Rahim W.M."/>
            <person name="Sadowsky M.J."/>
        </authorList>
    </citation>
    <scope>NUCLEOTIDE SEQUENCE [LARGE SCALE GENOMIC DNA]</scope>
    <source>
        <strain evidence="1 2">WF1</strain>
    </source>
</reference>
<dbReference type="Gene3D" id="1.20.5.2950">
    <property type="match status" value="1"/>
</dbReference>
<proteinExistence type="predicted"/>
<keyword evidence="2" id="KW-1185">Reference proteome</keyword>
<dbReference type="STRING" id="1420851.AU255_08300"/>
<protein>
    <submittedName>
        <fullName evidence="1">ATP synthase subunit A</fullName>
    </submittedName>
</protein>
<dbReference type="Proteomes" id="UP000191980">
    <property type="component" value="Unassembled WGS sequence"/>
</dbReference>
<dbReference type="OrthoDB" id="275663at2"/>
<dbReference type="AlphaFoldDB" id="A0A1V8M8J9"/>
<evidence type="ECO:0000313" key="1">
    <source>
        <dbReference type="EMBL" id="OQK17849.1"/>
    </source>
</evidence>
<evidence type="ECO:0000313" key="2">
    <source>
        <dbReference type="Proteomes" id="UP000191980"/>
    </source>
</evidence>
<dbReference type="RefSeq" id="WP_080522458.1">
    <property type="nucleotide sequence ID" value="NZ_LPUF01000001.1"/>
</dbReference>